<dbReference type="Pfam" id="PF00571">
    <property type="entry name" value="CBS"/>
    <property type="match status" value="4"/>
</dbReference>
<dbReference type="RefSeq" id="WP_275706661.1">
    <property type="nucleotide sequence ID" value="NZ_JAKLTN010000001.1"/>
</dbReference>
<feature type="domain" description="PAS" evidence="2">
    <location>
        <begin position="567"/>
        <end position="637"/>
    </location>
</feature>
<dbReference type="InterPro" id="IPR001633">
    <property type="entry name" value="EAL_dom"/>
</dbReference>
<feature type="domain" description="PAC" evidence="3">
    <location>
        <begin position="348"/>
        <end position="402"/>
    </location>
</feature>
<dbReference type="Pfam" id="PF00563">
    <property type="entry name" value="EAL"/>
    <property type="match status" value="1"/>
</dbReference>
<sequence length="1378" mass="152811">MPKIIALLSNHSDQVSPGVSLREVAARMLQTGTSSVIVVDGGVAAGIITERDLLRVMRQHGSPEQSVGDLMSRPVHSVTADTDFREAYRQAASLDIRRIVVTDPAGRPLGIVNESDFRKHLGPDFFMHLNNVDSLMEQSFPRLPADAALDDALIAMEAVHGSCAVVVDGRRPLGVVTEHDVVRLFLSGDDNPSLAAVMTSPTVSIGADQPLSEAAQRMLDHGIRHLTVVDDQGQLVGLLSEHALMSPLKLDLIDGALSERKSLALSREQLLEETALRERYQRALLDNFPFLVWLKDTESRILTANRAYAEASGRPTTDELIGKTDLDVWPLDLATRYRRDDTEVMATRQNKIVVEPIVVGDQAVWHETYKAPVIDEAGNLLGTVGFAQDISERKNTALRLEIEHDLAQSLAIGLDREHLTSVLLKAMLRFPEFSAGGIYRALPDGSYGLLSHEGLSPEFVHQALLFAADSPFARQASLGRPACLSAEDEALPTGSGLIDASPLHQDGFRSVVQLPILRDGQPDTCLLLASRLTAHTSPATLRSLEILSSYFGQTLHRLAAQAESRRLQQNLSGIFDTLTDFIFILDVDGTVLYYNRAAAETLGYGPDILKGKPIVAVHPENLRQLAEDSMADLIADRRLSCPLPILRANGEQIMVEIRIANGYWDEKPALIAIAQDISERLQAEERQRLAASVFDNAHEGIMITDEAGKIVEVNSTFTELTGYSRAEAIGQTPDLLKSGHHEANFYDDMWQQIRRDGYWRGEIWNRKKSGEIFVEQLNISSVRNREGAISHFVAIFSDITLIKQHQQRLEHLAHFDALTQLPNRMLLGDRLQLAKAQTERSGKMLAVCYLDLDNFKPINDEYGHGVGDYLLIDVAQRLKSCVRAGDTVARLGGDEFVLLLSDLEDLRECEHAMARVLGTLAKPFLVSQRQLTISASIGVTLYPHDGSDSDTLLRHADQAMYAAKQAGRNRYHLFDPESDRRAKARRDEIGRIRQGLAAGEFRLFYQPKVNMRQGTVIGAEALIRWQHPERGLLLPDAFLPFLDGAETAVEIGDWVINEALRQIDTWRHQHGIDLAVSINISGNHLQHPDFCRRLGELLARYPGVSPQRIELEVLETAALEDIDTSAALFAECRALGVSFALDDFGTGYSSLTYFRRLPADLLKIDQSFVRDMLDNPDDLAIVEGVIGLTQAFRRSVIAEGVETVEHGLVLLLLGCDMAQGFGIARPMPADDIPAWMRQFQPDELWNLATAFNWSRDDLPMLIAEVDHKRWTRALYAYLDYTTGTASPPPVAADACRFAHWLNDAGNQRYAAIAAFQQIPALHAQVHDSARELLHRRRIGGTADLLALELALRSANDQLTECFQQIQAEVLIAAPVRRR</sequence>
<dbReference type="InterPro" id="IPR013767">
    <property type="entry name" value="PAS_fold"/>
</dbReference>
<dbReference type="SMART" id="SM00086">
    <property type="entry name" value="PAC"/>
    <property type="match status" value="3"/>
</dbReference>
<dbReference type="CDD" id="cd01948">
    <property type="entry name" value="EAL"/>
    <property type="match status" value="1"/>
</dbReference>
<dbReference type="SMART" id="SM00052">
    <property type="entry name" value="EAL"/>
    <property type="match status" value="1"/>
</dbReference>
<dbReference type="CDD" id="cd00130">
    <property type="entry name" value="PAS"/>
    <property type="match status" value="3"/>
</dbReference>
<feature type="domain" description="GGDEF" evidence="5">
    <location>
        <begin position="843"/>
        <end position="976"/>
    </location>
</feature>
<dbReference type="SMART" id="SM00267">
    <property type="entry name" value="GGDEF"/>
    <property type="match status" value="1"/>
</dbReference>
<feature type="domain" description="CBS" evidence="6">
    <location>
        <begin position="198"/>
        <end position="259"/>
    </location>
</feature>
<dbReference type="NCBIfam" id="TIGR00229">
    <property type="entry name" value="sensory_box"/>
    <property type="match status" value="3"/>
</dbReference>
<dbReference type="InterPro" id="IPR029787">
    <property type="entry name" value="Nucleotide_cyclase"/>
</dbReference>
<feature type="domain" description="CBS" evidence="6">
    <location>
        <begin position="8"/>
        <end position="64"/>
    </location>
</feature>
<dbReference type="EMBL" id="JAKLTN010000001">
    <property type="protein sequence ID" value="MCG2575596.1"/>
    <property type="molecule type" value="Genomic_DNA"/>
</dbReference>
<dbReference type="InterPro" id="IPR035919">
    <property type="entry name" value="EAL_sf"/>
</dbReference>
<dbReference type="InterPro" id="IPR000014">
    <property type="entry name" value="PAS"/>
</dbReference>
<dbReference type="SMART" id="SM00091">
    <property type="entry name" value="PAS"/>
    <property type="match status" value="3"/>
</dbReference>
<evidence type="ECO:0000313" key="7">
    <source>
        <dbReference type="EMBL" id="MCG2575596.1"/>
    </source>
</evidence>
<dbReference type="PANTHER" id="PTHR44757:SF2">
    <property type="entry name" value="BIOFILM ARCHITECTURE MAINTENANCE PROTEIN MBAA"/>
    <property type="match status" value="1"/>
</dbReference>
<evidence type="ECO:0000259" key="3">
    <source>
        <dbReference type="PROSITE" id="PS50113"/>
    </source>
</evidence>
<keyword evidence="1" id="KW-0129">CBS domain</keyword>
<evidence type="ECO:0000259" key="2">
    <source>
        <dbReference type="PROSITE" id="PS50112"/>
    </source>
</evidence>
<dbReference type="InterPro" id="IPR000644">
    <property type="entry name" value="CBS_dom"/>
</dbReference>
<dbReference type="Pfam" id="PF08448">
    <property type="entry name" value="PAS_4"/>
    <property type="match status" value="1"/>
</dbReference>
<keyword evidence="8" id="KW-1185">Reference proteome</keyword>
<name>A0ABS9JXG1_9RHOO</name>
<dbReference type="SUPFAM" id="SSF141868">
    <property type="entry name" value="EAL domain-like"/>
    <property type="match status" value="1"/>
</dbReference>
<evidence type="ECO:0000259" key="4">
    <source>
        <dbReference type="PROSITE" id="PS50883"/>
    </source>
</evidence>
<comment type="caution">
    <text evidence="7">The sequence shown here is derived from an EMBL/GenBank/DDBJ whole genome shotgun (WGS) entry which is preliminary data.</text>
</comment>
<dbReference type="PROSITE" id="PS50112">
    <property type="entry name" value="PAS"/>
    <property type="match status" value="2"/>
</dbReference>
<dbReference type="SUPFAM" id="SSF55781">
    <property type="entry name" value="GAF domain-like"/>
    <property type="match status" value="1"/>
</dbReference>
<dbReference type="Gene3D" id="3.30.450.40">
    <property type="match status" value="1"/>
</dbReference>
<dbReference type="InterPro" id="IPR029016">
    <property type="entry name" value="GAF-like_dom_sf"/>
</dbReference>
<dbReference type="SUPFAM" id="SSF55073">
    <property type="entry name" value="Nucleotide cyclase"/>
    <property type="match status" value="1"/>
</dbReference>
<dbReference type="Pfam" id="PF13682">
    <property type="entry name" value="CZB"/>
    <property type="match status" value="1"/>
</dbReference>
<dbReference type="InterPro" id="IPR046342">
    <property type="entry name" value="CBS_dom_sf"/>
</dbReference>
<evidence type="ECO:0000259" key="6">
    <source>
        <dbReference type="PROSITE" id="PS51371"/>
    </source>
</evidence>
<dbReference type="Gene3D" id="1.20.120.30">
    <property type="entry name" value="Aspartate receptor, ligand-binding domain"/>
    <property type="match status" value="1"/>
</dbReference>
<dbReference type="PROSITE" id="PS50887">
    <property type="entry name" value="GGDEF"/>
    <property type="match status" value="1"/>
</dbReference>
<protein>
    <submittedName>
        <fullName evidence="7">EAL domain-containing protein</fullName>
    </submittedName>
</protein>
<dbReference type="Pfam" id="PF00989">
    <property type="entry name" value="PAS"/>
    <property type="match status" value="2"/>
</dbReference>
<dbReference type="Gene3D" id="3.30.450.20">
    <property type="entry name" value="PAS domain"/>
    <property type="match status" value="3"/>
</dbReference>
<dbReference type="PROSITE" id="PS50883">
    <property type="entry name" value="EAL"/>
    <property type="match status" value="1"/>
</dbReference>
<dbReference type="InterPro" id="IPR043128">
    <property type="entry name" value="Rev_trsase/Diguanyl_cyclase"/>
</dbReference>
<evidence type="ECO:0000256" key="1">
    <source>
        <dbReference type="PROSITE-ProRule" id="PRU00703"/>
    </source>
</evidence>
<feature type="domain" description="PAC" evidence="3">
    <location>
        <begin position="759"/>
        <end position="811"/>
    </location>
</feature>
<feature type="domain" description="EAL" evidence="4">
    <location>
        <begin position="985"/>
        <end position="1240"/>
    </location>
</feature>
<dbReference type="SUPFAM" id="SSF54631">
    <property type="entry name" value="CBS-domain pair"/>
    <property type="match status" value="2"/>
</dbReference>
<dbReference type="InterPro" id="IPR013656">
    <property type="entry name" value="PAS_4"/>
</dbReference>
<dbReference type="InterPro" id="IPR025991">
    <property type="entry name" value="Chemoreceptor_zinc-bind_dom"/>
</dbReference>
<dbReference type="NCBIfam" id="TIGR00254">
    <property type="entry name" value="GGDEF"/>
    <property type="match status" value="1"/>
</dbReference>
<dbReference type="SUPFAM" id="SSF55785">
    <property type="entry name" value="PYP-like sensor domain (PAS domain)"/>
    <property type="match status" value="3"/>
</dbReference>
<dbReference type="InterPro" id="IPR000160">
    <property type="entry name" value="GGDEF_dom"/>
</dbReference>
<dbReference type="Proteomes" id="UP001165384">
    <property type="component" value="Unassembled WGS sequence"/>
</dbReference>
<dbReference type="Gene3D" id="3.10.580.10">
    <property type="entry name" value="CBS-domain"/>
    <property type="match status" value="2"/>
</dbReference>
<dbReference type="InterPro" id="IPR001610">
    <property type="entry name" value="PAC"/>
</dbReference>
<organism evidence="7 8">
    <name type="scientific">Dechloromonas hankyongensis</name>
    <dbReference type="NCBI Taxonomy" id="2908002"/>
    <lineage>
        <taxon>Bacteria</taxon>
        <taxon>Pseudomonadati</taxon>
        <taxon>Pseudomonadota</taxon>
        <taxon>Betaproteobacteria</taxon>
        <taxon>Rhodocyclales</taxon>
        <taxon>Azonexaceae</taxon>
        <taxon>Dechloromonas</taxon>
    </lineage>
</organism>
<dbReference type="CDD" id="cd02205">
    <property type="entry name" value="CBS_pair_SF"/>
    <property type="match status" value="1"/>
</dbReference>
<proteinExistence type="predicted"/>
<feature type="domain" description="CBS" evidence="6">
    <location>
        <begin position="71"/>
        <end position="134"/>
    </location>
</feature>
<feature type="domain" description="CBS" evidence="6">
    <location>
        <begin position="136"/>
        <end position="193"/>
    </location>
</feature>
<dbReference type="CDD" id="cd01949">
    <property type="entry name" value="GGDEF"/>
    <property type="match status" value="1"/>
</dbReference>
<dbReference type="Gene3D" id="3.30.70.270">
    <property type="match status" value="1"/>
</dbReference>
<dbReference type="InterPro" id="IPR052155">
    <property type="entry name" value="Biofilm_reg_signaling"/>
</dbReference>
<gene>
    <name evidence="7" type="ORF">LZ012_01150</name>
</gene>
<accession>A0ABS9JXG1</accession>
<dbReference type="SMART" id="SM00116">
    <property type="entry name" value="CBS"/>
    <property type="match status" value="4"/>
</dbReference>
<dbReference type="InterPro" id="IPR000700">
    <property type="entry name" value="PAS-assoc_C"/>
</dbReference>
<dbReference type="Pfam" id="PF00990">
    <property type="entry name" value="GGDEF"/>
    <property type="match status" value="1"/>
</dbReference>
<dbReference type="InterPro" id="IPR035965">
    <property type="entry name" value="PAS-like_dom_sf"/>
</dbReference>
<dbReference type="Gene3D" id="3.20.20.450">
    <property type="entry name" value="EAL domain"/>
    <property type="match status" value="1"/>
</dbReference>
<dbReference type="PROSITE" id="PS50113">
    <property type="entry name" value="PAC"/>
    <property type="match status" value="2"/>
</dbReference>
<dbReference type="PANTHER" id="PTHR44757">
    <property type="entry name" value="DIGUANYLATE CYCLASE DGCP"/>
    <property type="match status" value="1"/>
</dbReference>
<evidence type="ECO:0000313" key="8">
    <source>
        <dbReference type="Proteomes" id="UP001165384"/>
    </source>
</evidence>
<evidence type="ECO:0000259" key="5">
    <source>
        <dbReference type="PROSITE" id="PS50887"/>
    </source>
</evidence>
<dbReference type="PROSITE" id="PS51371">
    <property type="entry name" value="CBS"/>
    <property type="match status" value="4"/>
</dbReference>
<feature type="domain" description="PAS" evidence="2">
    <location>
        <begin position="686"/>
        <end position="732"/>
    </location>
</feature>
<reference evidence="7" key="1">
    <citation type="submission" date="2022-01" db="EMBL/GenBank/DDBJ databases">
        <authorList>
            <person name="Jo J.-H."/>
            <person name="Im W.-T."/>
        </authorList>
    </citation>
    <scope>NUCLEOTIDE SEQUENCE</scope>
    <source>
        <strain evidence="7">XY25</strain>
    </source>
</reference>